<accession>A0A2H0N8J8</accession>
<name>A0A2H0N8J8_9BACT</name>
<feature type="transmembrane region" description="Helical" evidence="1">
    <location>
        <begin position="7"/>
        <end position="30"/>
    </location>
</feature>
<keyword evidence="1" id="KW-0472">Membrane</keyword>
<evidence type="ECO:0000313" key="3">
    <source>
        <dbReference type="Proteomes" id="UP000229893"/>
    </source>
</evidence>
<protein>
    <submittedName>
        <fullName evidence="2">Uncharacterized protein</fullName>
    </submittedName>
</protein>
<keyword evidence="1" id="KW-1133">Transmembrane helix</keyword>
<evidence type="ECO:0000256" key="1">
    <source>
        <dbReference type="SAM" id="Phobius"/>
    </source>
</evidence>
<gene>
    <name evidence="2" type="ORF">COV57_00305</name>
</gene>
<comment type="caution">
    <text evidence="2">The sequence shown here is derived from an EMBL/GenBank/DDBJ whole genome shotgun (WGS) entry which is preliminary data.</text>
</comment>
<proteinExistence type="predicted"/>
<evidence type="ECO:0000313" key="2">
    <source>
        <dbReference type="EMBL" id="PIR05221.1"/>
    </source>
</evidence>
<reference evidence="2 3" key="1">
    <citation type="submission" date="2017-09" db="EMBL/GenBank/DDBJ databases">
        <title>Depth-based differentiation of microbial function through sediment-hosted aquifers and enrichment of novel symbionts in the deep terrestrial subsurface.</title>
        <authorList>
            <person name="Probst A.J."/>
            <person name="Ladd B."/>
            <person name="Jarett J.K."/>
            <person name="Geller-Mcgrath D.E."/>
            <person name="Sieber C.M."/>
            <person name="Emerson J.B."/>
            <person name="Anantharaman K."/>
            <person name="Thomas B.C."/>
            <person name="Malmstrom R."/>
            <person name="Stieglmeier M."/>
            <person name="Klingl A."/>
            <person name="Woyke T."/>
            <person name="Ryan C.M."/>
            <person name="Banfield J.F."/>
        </authorList>
    </citation>
    <scope>NUCLEOTIDE SEQUENCE [LARGE SCALE GENOMIC DNA]</scope>
    <source>
        <strain evidence="2">CG11_big_fil_rev_8_21_14_0_20_35_14</strain>
    </source>
</reference>
<dbReference type="AlphaFoldDB" id="A0A2H0N8J8"/>
<dbReference type="EMBL" id="PCWO01000003">
    <property type="protein sequence ID" value="PIR05221.1"/>
    <property type="molecule type" value="Genomic_DNA"/>
</dbReference>
<organism evidence="2 3">
    <name type="scientific">Candidatus Liptonbacteria bacterium CG11_big_fil_rev_8_21_14_0_20_35_14</name>
    <dbReference type="NCBI Taxonomy" id="1974634"/>
    <lineage>
        <taxon>Bacteria</taxon>
        <taxon>Candidatus Liptoniibacteriota</taxon>
    </lineage>
</organism>
<keyword evidence="1" id="KW-0812">Transmembrane</keyword>
<dbReference type="Proteomes" id="UP000229893">
    <property type="component" value="Unassembled WGS sequence"/>
</dbReference>
<sequence length="79" mass="9072">MINKNKIWLSISIIVFLSIILFFTFNIGLFNYHKQIIKEGSPACQNKNINDACSFYLKNKKISGTCQANRNNTTICRPN</sequence>